<keyword evidence="1" id="KW-0472">Membrane</keyword>
<protein>
    <submittedName>
        <fullName evidence="2">Uncharacterized protein</fullName>
    </submittedName>
</protein>
<dbReference type="KEGG" id="rsin:B6N60_01023"/>
<feature type="transmembrane region" description="Helical" evidence="1">
    <location>
        <begin position="61"/>
        <end position="80"/>
    </location>
</feature>
<reference evidence="2" key="1">
    <citation type="submission" date="2017-04" db="EMBL/GenBank/DDBJ databases">
        <title>Genome deletions in a multicellular cyanobacterial endosymbiont for morphological adaptation in marine diatoms.</title>
        <authorList>
            <person name="Wang Y."/>
            <person name="Gao H."/>
            <person name="Li R."/>
            <person name="Xu X."/>
        </authorList>
    </citation>
    <scope>NUCLEOTIDE SEQUENCE</scope>
    <source>
        <strain evidence="2">FACHB 800</strain>
    </source>
</reference>
<organism evidence="2 3">
    <name type="scientific">Richelia sinica FACHB-800</name>
    <dbReference type="NCBI Taxonomy" id="1357546"/>
    <lineage>
        <taxon>Bacteria</taxon>
        <taxon>Bacillati</taxon>
        <taxon>Cyanobacteriota</taxon>
        <taxon>Cyanophyceae</taxon>
        <taxon>Nostocales</taxon>
        <taxon>Nostocaceae</taxon>
        <taxon>Richelia</taxon>
    </lineage>
</organism>
<keyword evidence="3" id="KW-1185">Reference proteome</keyword>
<feature type="transmembrane region" description="Helical" evidence="1">
    <location>
        <begin position="12"/>
        <end position="41"/>
    </location>
</feature>
<name>A0A975T5M0_9NOST</name>
<accession>A0A975T5M0</accession>
<evidence type="ECO:0000313" key="3">
    <source>
        <dbReference type="Proteomes" id="UP000683511"/>
    </source>
</evidence>
<dbReference type="RefSeq" id="WP_190604108.1">
    <property type="nucleotide sequence ID" value="NZ_CP021056.1"/>
</dbReference>
<evidence type="ECO:0000313" key="2">
    <source>
        <dbReference type="EMBL" id="QXE22340.1"/>
    </source>
</evidence>
<proteinExistence type="predicted"/>
<keyword evidence="1" id="KW-1133">Transmembrane helix</keyword>
<evidence type="ECO:0000256" key="1">
    <source>
        <dbReference type="SAM" id="Phobius"/>
    </source>
</evidence>
<dbReference type="AlphaFoldDB" id="A0A975T5M0"/>
<keyword evidence="1" id="KW-0812">Transmembrane</keyword>
<dbReference type="Proteomes" id="UP000683511">
    <property type="component" value="Chromosome"/>
</dbReference>
<dbReference type="EMBL" id="CP021056">
    <property type="protein sequence ID" value="QXE22340.1"/>
    <property type="molecule type" value="Genomic_DNA"/>
</dbReference>
<sequence>MINHRWNPIDITIPLFIVMGITQILLGNYVAAGIWLIIALGQFLVPRVGVANLNQWERPEVLFVWFMVALFTGLVVYQIYTDLL</sequence>
<gene>
    <name evidence="2" type="ORF">B6N60_01023</name>
</gene>